<dbReference type="InterPro" id="IPR033828">
    <property type="entry name" value="GATase1_CTP_Synthase"/>
</dbReference>
<dbReference type="InterPro" id="IPR017926">
    <property type="entry name" value="GATASE"/>
</dbReference>
<evidence type="ECO:0000256" key="4">
    <source>
        <dbReference type="ARBA" id="ARBA00022741"/>
    </source>
</evidence>
<feature type="domain" description="Glutamine amidotransferase" evidence="10">
    <location>
        <begin position="253"/>
        <end position="461"/>
    </location>
</feature>
<feature type="domain" description="CTP synthase N-terminal" evidence="11">
    <location>
        <begin position="2"/>
        <end position="55"/>
    </location>
</feature>
<evidence type="ECO:0000256" key="9">
    <source>
        <dbReference type="RuleBase" id="RU810713"/>
    </source>
</evidence>
<dbReference type="Pfam" id="PF06418">
    <property type="entry name" value="CTP_synth_N"/>
    <property type="match status" value="2"/>
</dbReference>
<dbReference type="GO" id="GO:0097268">
    <property type="term" value="C:cytoophidium"/>
    <property type="evidence" value="ECO:0007669"/>
    <property type="project" value="TreeGrafter"/>
</dbReference>
<comment type="similarity">
    <text evidence="2 9">Belongs to the CTP synthase family.</text>
</comment>
<sequence>MKYILVSGGVISGIGKGVISSSIGTILKSYGHRVTAIKIDPYLNIDAGTFSPYEHVVPHVTDAIMEWVERVAKVPVNGDSEEPEVCIIELGGTIGDIEGMPFVEAFRQFQFRVKSENFCNIHVSLVPQPSTTGEQKTKPTQHSVRALRGLGLSPDLIFCRSQTPLERAVKEKISNFCHVGPEQVITVHDVSSLYRVPYVLEKQNLSGYFHKRLGLTKRLRKSMLSQWNTLAEKYDRLQTCTNIALVGKYTRLEDSYASVIKALRHASLAINRKLNLTIINSTHLEEETLKDNPVVYHEAWKNLCSADGLLVPGGFGLRGIEGMVSAVKWARLNKKPYLDANSSEINPNTSHPVVVDMPEHNKGDMGGTMRLGLRRTVFQTDDSILRKLYNRPDNFVDERHRHRYEINPNYIHLYEEKGFMFVGHDVEGLRMEIMELKDHQYFVGVQFHPEFTSRPIDPSPPYLGLLLAASEKLELYIQRGNRLSPREQIYITDEESESELEMLNNKMEILPLALANSH</sequence>
<evidence type="ECO:0000256" key="3">
    <source>
        <dbReference type="ARBA" id="ARBA00022598"/>
    </source>
</evidence>
<proteinExistence type="inferred from homology"/>
<dbReference type="CDD" id="cd01746">
    <property type="entry name" value="GATase1_CTP_Synthase"/>
    <property type="match status" value="1"/>
</dbReference>
<dbReference type="GO" id="GO:0005524">
    <property type="term" value="F:ATP binding"/>
    <property type="evidence" value="ECO:0007669"/>
    <property type="project" value="UniProtKB-KW"/>
</dbReference>
<keyword evidence="6 9" id="KW-0315">Glutamine amidotransferase</keyword>
<organism evidence="12 13">
    <name type="scientific">Ciona savignyi</name>
    <name type="common">Pacific transparent sea squirt</name>
    <dbReference type="NCBI Taxonomy" id="51511"/>
    <lineage>
        <taxon>Eukaryota</taxon>
        <taxon>Metazoa</taxon>
        <taxon>Chordata</taxon>
        <taxon>Tunicata</taxon>
        <taxon>Ascidiacea</taxon>
        <taxon>Phlebobranchia</taxon>
        <taxon>Cionidae</taxon>
        <taxon>Ciona</taxon>
    </lineage>
</organism>
<keyword evidence="7 9" id="KW-0665">Pyrimidine biosynthesis</keyword>
<dbReference type="InterPro" id="IPR004468">
    <property type="entry name" value="CTP_synthase"/>
</dbReference>
<dbReference type="InterPro" id="IPR017456">
    <property type="entry name" value="CTP_synthase_N"/>
</dbReference>
<keyword evidence="3 9" id="KW-0436">Ligase</keyword>
<evidence type="ECO:0000259" key="10">
    <source>
        <dbReference type="Pfam" id="PF00117"/>
    </source>
</evidence>
<dbReference type="GO" id="GO:0042802">
    <property type="term" value="F:identical protein binding"/>
    <property type="evidence" value="ECO:0007669"/>
    <property type="project" value="TreeGrafter"/>
</dbReference>
<name>H2YNU4_CIOSA</name>
<keyword evidence="5 9" id="KW-0067">ATP-binding</keyword>
<dbReference type="SUPFAM" id="SSF52317">
    <property type="entry name" value="Class I glutamine amidotransferase-like"/>
    <property type="match status" value="1"/>
</dbReference>
<dbReference type="GO" id="GO:0019856">
    <property type="term" value="P:pyrimidine nucleobase biosynthetic process"/>
    <property type="evidence" value="ECO:0007669"/>
    <property type="project" value="TreeGrafter"/>
</dbReference>
<dbReference type="InterPro" id="IPR027417">
    <property type="entry name" value="P-loop_NTPase"/>
</dbReference>
<dbReference type="Pfam" id="PF00117">
    <property type="entry name" value="GATase"/>
    <property type="match status" value="1"/>
</dbReference>
<dbReference type="Gene3D" id="3.40.50.880">
    <property type="match status" value="2"/>
</dbReference>
<comment type="pathway">
    <text evidence="1 9">Pyrimidine metabolism; CTP biosynthesis via de novo pathway; CTP from UDP: step 2/2.</text>
</comment>
<comment type="function">
    <text evidence="9">Catalyzes the ATP-dependent amination of UTP to CTP with either L-glutamine or ammonia as the source of nitrogen.</text>
</comment>
<reference evidence="13" key="1">
    <citation type="submission" date="2003-08" db="EMBL/GenBank/DDBJ databases">
        <authorList>
            <person name="Birren B."/>
            <person name="Nusbaum C."/>
            <person name="Abebe A."/>
            <person name="Abouelleil A."/>
            <person name="Adekoya E."/>
            <person name="Ait-zahra M."/>
            <person name="Allen N."/>
            <person name="Allen T."/>
            <person name="An P."/>
            <person name="Anderson M."/>
            <person name="Anderson S."/>
            <person name="Arachchi H."/>
            <person name="Armbruster J."/>
            <person name="Bachantsang P."/>
            <person name="Baldwin J."/>
            <person name="Barry A."/>
            <person name="Bayul T."/>
            <person name="Blitshsteyn B."/>
            <person name="Bloom T."/>
            <person name="Blye J."/>
            <person name="Boguslavskiy L."/>
            <person name="Borowsky M."/>
            <person name="Boukhgalter B."/>
            <person name="Brunache A."/>
            <person name="Butler J."/>
            <person name="Calixte N."/>
            <person name="Calvo S."/>
            <person name="Camarata J."/>
            <person name="Campo K."/>
            <person name="Chang J."/>
            <person name="Cheshatsang Y."/>
            <person name="Citroen M."/>
            <person name="Collymore A."/>
            <person name="Considine T."/>
            <person name="Cook A."/>
            <person name="Cooke P."/>
            <person name="Corum B."/>
            <person name="Cuomo C."/>
            <person name="David R."/>
            <person name="Dawoe T."/>
            <person name="Degray S."/>
            <person name="Dodge S."/>
            <person name="Dooley K."/>
            <person name="Dorje P."/>
            <person name="Dorjee K."/>
            <person name="Dorris L."/>
            <person name="Duffey N."/>
            <person name="Dupes A."/>
            <person name="Elkins T."/>
            <person name="Engels R."/>
            <person name="Erickson J."/>
            <person name="Farina A."/>
            <person name="Faro S."/>
            <person name="Ferreira P."/>
            <person name="Fischer H."/>
            <person name="Fitzgerald M."/>
            <person name="Foley K."/>
            <person name="Gage D."/>
            <person name="Galagan J."/>
            <person name="Gearin G."/>
            <person name="Gnerre S."/>
            <person name="Gnirke A."/>
            <person name="Goyette A."/>
            <person name="Graham J."/>
            <person name="Grandbois E."/>
            <person name="Gyaltsen K."/>
            <person name="Hafez N."/>
            <person name="Hagopian D."/>
            <person name="Hagos B."/>
            <person name="Hall J."/>
            <person name="Hatcher B."/>
            <person name="Heller A."/>
            <person name="Higgins H."/>
            <person name="Honan T."/>
            <person name="Horn A."/>
            <person name="Houde N."/>
            <person name="Hughes L."/>
            <person name="Hulme W."/>
            <person name="Husby E."/>
            <person name="Iliev I."/>
            <person name="Jaffe D."/>
            <person name="Jones C."/>
            <person name="Kamal M."/>
            <person name="Kamat A."/>
            <person name="Kamvysselis M."/>
            <person name="Karlsson E."/>
            <person name="Kells C."/>
            <person name="Kieu A."/>
            <person name="Kisner P."/>
            <person name="Kodira C."/>
            <person name="Kulbokas E."/>
            <person name="Labutti K."/>
            <person name="Lama D."/>
            <person name="Landers T."/>
            <person name="Leger J."/>
            <person name="Levine S."/>
            <person name="Lewis D."/>
            <person name="Lewis T."/>
            <person name="Lindblad-toh K."/>
            <person name="Liu X."/>
            <person name="Lokyitsang T."/>
            <person name="Lokyitsang Y."/>
            <person name="Lucien O."/>
            <person name="Lui A."/>
            <person name="Ma L.J."/>
            <person name="Mabbitt R."/>
            <person name="Macdonald J."/>
            <person name="Maclean C."/>
            <person name="Major J."/>
            <person name="Manning J."/>
            <person name="Marabella R."/>
            <person name="Maru K."/>
            <person name="Matthews C."/>
            <person name="Mauceli E."/>
            <person name="Mccarthy M."/>
            <person name="Mcdonough S."/>
            <person name="Mcghee T."/>
            <person name="Meldrim J."/>
            <person name="Meneus L."/>
            <person name="Mesirov J."/>
            <person name="Mihalev A."/>
            <person name="Mihova T."/>
            <person name="Mikkelsen T."/>
            <person name="Mlenga V."/>
            <person name="Moru K."/>
            <person name="Mozes J."/>
            <person name="Mulrain L."/>
            <person name="Munson G."/>
            <person name="Naylor J."/>
            <person name="Newes C."/>
            <person name="Nguyen C."/>
            <person name="Nguyen N."/>
            <person name="Nguyen T."/>
            <person name="Nicol R."/>
            <person name="Nielsen C."/>
            <person name="Nizzari M."/>
            <person name="Norbu C."/>
            <person name="Norbu N."/>
            <person name="O'donnell P."/>
            <person name="Okoawo O."/>
            <person name="O'leary S."/>
            <person name="Omotosho B."/>
            <person name="O'neill K."/>
            <person name="Osman S."/>
            <person name="Parker S."/>
            <person name="Perrin D."/>
            <person name="Phunkhang P."/>
            <person name="Piqani B."/>
            <person name="Purcell S."/>
            <person name="Rachupka T."/>
            <person name="Ramasamy U."/>
            <person name="Rameau R."/>
            <person name="Ray V."/>
            <person name="Raymond C."/>
            <person name="Retta R."/>
            <person name="Richardson S."/>
            <person name="Rise C."/>
            <person name="Rodriguez J."/>
            <person name="Rogers J."/>
            <person name="Rogov P."/>
            <person name="Rutman M."/>
            <person name="Schupbach R."/>
            <person name="Seaman C."/>
            <person name="Settipalli S."/>
            <person name="Sharpe T."/>
            <person name="Sheridan J."/>
            <person name="Sherpa N."/>
            <person name="Shi J."/>
            <person name="Smirnov S."/>
            <person name="Smith C."/>
            <person name="Sougnez C."/>
            <person name="Spencer B."/>
            <person name="Stalker J."/>
            <person name="Stange-thomann N."/>
            <person name="Stavropoulos S."/>
            <person name="Stetson K."/>
            <person name="Stone C."/>
            <person name="Stone S."/>
            <person name="Stubbs M."/>
            <person name="Talamas J."/>
            <person name="Tchuinga P."/>
            <person name="Tenzing P."/>
            <person name="Tesfaye S."/>
            <person name="Theodore J."/>
            <person name="Thoulutsang Y."/>
            <person name="Topham K."/>
            <person name="Towey S."/>
            <person name="Tsamla T."/>
            <person name="Tsomo N."/>
            <person name="Vallee D."/>
            <person name="Vassiliev H."/>
            <person name="Venkataraman V."/>
            <person name="Vinson J."/>
            <person name="Vo A."/>
            <person name="Wade C."/>
            <person name="Wang S."/>
            <person name="Wangchuk T."/>
            <person name="Wangdi T."/>
            <person name="Whittaker C."/>
            <person name="Wilkinson J."/>
            <person name="Wu Y."/>
            <person name="Wyman D."/>
            <person name="Yadav S."/>
            <person name="Yang S."/>
            <person name="Yang X."/>
            <person name="Yeager S."/>
            <person name="Yee E."/>
            <person name="Young G."/>
            <person name="Zainoun J."/>
            <person name="Zembeck L."/>
            <person name="Zimmer A."/>
            <person name="Zody M."/>
            <person name="Lander E."/>
        </authorList>
    </citation>
    <scope>NUCLEOTIDE SEQUENCE [LARGE SCALE GENOMIC DNA]</scope>
</reference>
<dbReference type="PANTHER" id="PTHR11550:SF0">
    <property type="entry name" value="CTP SYNTHASE-RELATED"/>
    <property type="match status" value="1"/>
</dbReference>
<dbReference type="Ensembl" id="ENSCSAVT00000007092.1">
    <property type="protein sequence ID" value="ENSCSAVP00000007002.1"/>
    <property type="gene ID" value="ENSCSAVG00000004185.1"/>
</dbReference>
<dbReference type="SUPFAM" id="SSF52540">
    <property type="entry name" value="P-loop containing nucleoside triphosphate hydrolases"/>
    <property type="match status" value="1"/>
</dbReference>
<evidence type="ECO:0000256" key="5">
    <source>
        <dbReference type="ARBA" id="ARBA00022840"/>
    </source>
</evidence>
<dbReference type="GO" id="GO:0005737">
    <property type="term" value="C:cytoplasm"/>
    <property type="evidence" value="ECO:0007669"/>
    <property type="project" value="TreeGrafter"/>
</dbReference>
<evidence type="ECO:0000256" key="7">
    <source>
        <dbReference type="ARBA" id="ARBA00022975"/>
    </source>
</evidence>
<dbReference type="GO" id="GO:0044210">
    <property type="term" value="P:'de novo' CTP biosynthetic process"/>
    <property type="evidence" value="ECO:0007669"/>
    <property type="project" value="UniProtKB-UniRule"/>
</dbReference>
<dbReference type="PANTHER" id="PTHR11550">
    <property type="entry name" value="CTP SYNTHASE"/>
    <property type="match status" value="1"/>
</dbReference>
<dbReference type="Proteomes" id="UP000007875">
    <property type="component" value="Unassembled WGS sequence"/>
</dbReference>
<comment type="catalytic activity">
    <reaction evidence="8 9">
        <text>UTP + L-glutamine + ATP + H2O = CTP + L-glutamate + ADP + phosphate + 2 H(+)</text>
        <dbReference type="Rhea" id="RHEA:26426"/>
        <dbReference type="ChEBI" id="CHEBI:15377"/>
        <dbReference type="ChEBI" id="CHEBI:15378"/>
        <dbReference type="ChEBI" id="CHEBI:29985"/>
        <dbReference type="ChEBI" id="CHEBI:30616"/>
        <dbReference type="ChEBI" id="CHEBI:37563"/>
        <dbReference type="ChEBI" id="CHEBI:43474"/>
        <dbReference type="ChEBI" id="CHEBI:46398"/>
        <dbReference type="ChEBI" id="CHEBI:58359"/>
        <dbReference type="ChEBI" id="CHEBI:456216"/>
        <dbReference type="EC" id="6.3.4.2"/>
    </reaction>
</comment>
<evidence type="ECO:0000256" key="1">
    <source>
        <dbReference type="ARBA" id="ARBA00005171"/>
    </source>
</evidence>
<evidence type="ECO:0000313" key="13">
    <source>
        <dbReference type="Proteomes" id="UP000007875"/>
    </source>
</evidence>
<protein>
    <recommendedName>
        <fullName evidence="9">CTP synthase</fullName>
        <ecNumber evidence="9">6.3.4.2</ecNumber>
    </recommendedName>
    <alternativeName>
        <fullName evidence="9">UTP--ammonia ligase</fullName>
    </alternativeName>
</protein>
<dbReference type="AlphaFoldDB" id="H2YNU4"/>
<reference evidence="12" key="3">
    <citation type="submission" date="2025-09" db="UniProtKB">
        <authorList>
            <consortium name="Ensembl"/>
        </authorList>
    </citation>
    <scope>IDENTIFICATION</scope>
</reference>
<feature type="domain" description="CTP synthase N-terminal" evidence="11">
    <location>
        <begin position="56"/>
        <end position="215"/>
    </location>
</feature>
<dbReference type="EC" id="6.3.4.2" evidence="9"/>
<evidence type="ECO:0000256" key="8">
    <source>
        <dbReference type="ARBA" id="ARBA00047781"/>
    </source>
</evidence>
<dbReference type="Gene3D" id="3.40.50.300">
    <property type="entry name" value="P-loop containing nucleotide triphosphate hydrolases"/>
    <property type="match status" value="1"/>
</dbReference>
<dbReference type="UniPathway" id="UPA00159">
    <property type="reaction ID" value="UER00277"/>
</dbReference>
<evidence type="ECO:0000259" key="11">
    <source>
        <dbReference type="Pfam" id="PF06418"/>
    </source>
</evidence>
<dbReference type="GeneTree" id="ENSGT00910000144179"/>
<keyword evidence="13" id="KW-1185">Reference proteome</keyword>
<keyword evidence="4 9" id="KW-0547">Nucleotide-binding</keyword>
<accession>H2YNU4</accession>
<evidence type="ECO:0000256" key="2">
    <source>
        <dbReference type="ARBA" id="ARBA00007533"/>
    </source>
</evidence>
<reference evidence="12" key="2">
    <citation type="submission" date="2025-08" db="UniProtKB">
        <authorList>
            <consortium name="Ensembl"/>
        </authorList>
    </citation>
    <scope>IDENTIFICATION</scope>
</reference>
<evidence type="ECO:0000256" key="6">
    <source>
        <dbReference type="ARBA" id="ARBA00022962"/>
    </source>
</evidence>
<dbReference type="PROSITE" id="PS51273">
    <property type="entry name" value="GATASE_TYPE_1"/>
    <property type="match status" value="1"/>
</dbReference>
<dbReference type="GO" id="GO:0003883">
    <property type="term" value="F:CTP synthase activity"/>
    <property type="evidence" value="ECO:0007669"/>
    <property type="project" value="UniProtKB-UniRule"/>
</dbReference>
<dbReference type="InterPro" id="IPR029062">
    <property type="entry name" value="Class_I_gatase-like"/>
</dbReference>
<evidence type="ECO:0000313" key="12">
    <source>
        <dbReference type="Ensembl" id="ENSCSAVP00000007002.1"/>
    </source>
</evidence>